<dbReference type="EMBL" id="KX091853">
    <property type="protein sequence ID" value="ASM82654.1"/>
    <property type="molecule type" value="Genomic_DNA"/>
</dbReference>
<keyword evidence="7 15" id="KW-0812">Transmembrane</keyword>
<evidence type="ECO:0000256" key="15">
    <source>
        <dbReference type="RuleBase" id="RU004430"/>
    </source>
</evidence>
<keyword evidence="9 15" id="KW-0249">Electron transport</keyword>
<evidence type="ECO:0000256" key="1">
    <source>
        <dbReference type="ARBA" id="ARBA00004225"/>
    </source>
</evidence>
<evidence type="ECO:0000256" key="3">
    <source>
        <dbReference type="ARBA" id="ARBA00012944"/>
    </source>
</evidence>
<evidence type="ECO:0000256" key="8">
    <source>
        <dbReference type="ARBA" id="ARBA00022967"/>
    </source>
</evidence>
<evidence type="ECO:0000256" key="14">
    <source>
        <dbReference type="ARBA" id="ARBA00049551"/>
    </source>
</evidence>
<evidence type="ECO:0000256" key="12">
    <source>
        <dbReference type="ARBA" id="ARBA00023128"/>
    </source>
</evidence>
<keyword evidence="15" id="KW-0830">Ubiquinone</keyword>
<feature type="transmembrane region" description="Helical" evidence="15">
    <location>
        <begin position="141"/>
        <end position="161"/>
    </location>
</feature>
<keyword evidence="12 15" id="KW-0496">Mitochondrion</keyword>
<organism evidence="17">
    <name type="scientific">Eudohrnia metallica</name>
    <dbReference type="NCBI Taxonomy" id="2021301"/>
    <lineage>
        <taxon>Eukaryota</taxon>
        <taxon>Metazoa</taxon>
        <taxon>Ecdysozoa</taxon>
        <taxon>Arthropoda</taxon>
        <taxon>Hexapoda</taxon>
        <taxon>Insecta</taxon>
        <taxon>Pterygota</taxon>
        <taxon>Neoptera</taxon>
        <taxon>Polyneoptera</taxon>
        <taxon>Dermaptera</taxon>
        <taxon>Neodermaptera</taxon>
        <taxon>Epidermaptera</taxon>
        <taxon>Forficuloidea</taxon>
        <taxon>Forficulidae</taxon>
        <taxon>Eudohrnia</taxon>
    </lineage>
</organism>
<feature type="transmembrane region" description="Helical" evidence="15">
    <location>
        <begin position="81"/>
        <end position="101"/>
    </location>
</feature>
<name>A0A678PDN7_9NEOP</name>
<evidence type="ECO:0000256" key="5">
    <source>
        <dbReference type="ARBA" id="ARBA00022448"/>
    </source>
</evidence>
<keyword evidence="13 15" id="KW-0472">Membrane</keyword>
<comment type="function">
    <text evidence="15">Core subunit of the mitochondrial membrane respiratory chain NADH dehydrogenase (Complex I) which catalyzes electron transfer from NADH through the respiratory chain, using ubiquinone as an electron acceptor. Essential for the catalytic activity and assembly of complex I.</text>
</comment>
<sequence>MTKLLILLLSFWVGIAFSGATHPLAMGLALMIQTLLVALLVGMTTQTFWYGYVLFLVFLGGMLVLFLYTTSLASNELFSPSWGFMGSTFGVSFTGWIVFLLKGELHFNSQPNPLEVETSAFNSFSPCPVDLFFLYSYPTMYLTLFLAWYLLVALLVVAKVIDISVGPLRPGF</sequence>
<keyword evidence="5 15" id="KW-0813">Transport</keyword>
<dbReference type="GO" id="GO:0008137">
    <property type="term" value="F:NADH dehydrogenase (ubiquinone) activity"/>
    <property type="evidence" value="ECO:0007669"/>
    <property type="project" value="UniProtKB-UniRule"/>
</dbReference>
<keyword evidence="6 15" id="KW-0679">Respiratory chain</keyword>
<keyword evidence="10 15" id="KW-1133">Transmembrane helix</keyword>
<feature type="transmembrane region" description="Helical" evidence="15">
    <location>
        <begin position="49"/>
        <end position="69"/>
    </location>
</feature>
<dbReference type="InterPro" id="IPR050269">
    <property type="entry name" value="ComplexI_Subunit6"/>
</dbReference>
<proteinExistence type="inferred from homology"/>
<accession>A0A678PDN7</accession>
<evidence type="ECO:0000256" key="4">
    <source>
        <dbReference type="ARBA" id="ARBA00021095"/>
    </source>
</evidence>
<comment type="catalytic activity">
    <reaction evidence="14 15">
        <text>a ubiquinone + NADH + 5 H(+)(in) = a ubiquinol + NAD(+) + 4 H(+)(out)</text>
        <dbReference type="Rhea" id="RHEA:29091"/>
        <dbReference type="Rhea" id="RHEA-COMP:9565"/>
        <dbReference type="Rhea" id="RHEA-COMP:9566"/>
        <dbReference type="ChEBI" id="CHEBI:15378"/>
        <dbReference type="ChEBI" id="CHEBI:16389"/>
        <dbReference type="ChEBI" id="CHEBI:17976"/>
        <dbReference type="ChEBI" id="CHEBI:57540"/>
        <dbReference type="ChEBI" id="CHEBI:57945"/>
        <dbReference type="EC" id="7.1.1.2"/>
    </reaction>
</comment>
<dbReference type="Pfam" id="PF00499">
    <property type="entry name" value="Oxidored_q3"/>
    <property type="match status" value="1"/>
</dbReference>
<reference evidence="17" key="1">
    <citation type="submission" date="2016-04" db="EMBL/GenBank/DDBJ databases">
        <title>The partial mitochondrial genomes of Eudohrnia metallica.</title>
        <authorList>
            <person name="Song F."/>
            <person name="Liu Y.Q."/>
            <person name="Jiang P."/>
            <person name="Li H."/>
            <person name="Cai W.Z."/>
        </authorList>
    </citation>
    <scope>NUCLEOTIDE SEQUENCE</scope>
</reference>
<keyword evidence="16" id="KW-0732">Signal</keyword>
<keyword evidence="8 15" id="KW-1278">Translocase</keyword>
<protein>
    <recommendedName>
        <fullName evidence="4 15">NADH-ubiquinone oxidoreductase chain 6</fullName>
        <ecNumber evidence="3 15">7.1.1.2</ecNumber>
    </recommendedName>
</protein>
<evidence type="ECO:0000256" key="7">
    <source>
        <dbReference type="ARBA" id="ARBA00022692"/>
    </source>
</evidence>
<evidence type="ECO:0000256" key="16">
    <source>
        <dbReference type="SAM" id="SignalP"/>
    </source>
</evidence>
<evidence type="ECO:0000256" key="6">
    <source>
        <dbReference type="ARBA" id="ARBA00022660"/>
    </source>
</evidence>
<gene>
    <name evidence="17" type="primary">ND6</name>
</gene>
<evidence type="ECO:0000313" key="17">
    <source>
        <dbReference type="EMBL" id="ASM82654.1"/>
    </source>
</evidence>
<dbReference type="EC" id="7.1.1.2" evidence="3 15"/>
<evidence type="ECO:0000256" key="9">
    <source>
        <dbReference type="ARBA" id="ARBA00022982"/>
    </source>
</evidence>
<dbReference type="AlphaFoldDB" id="A0A678PDN7"/>
<evidence type="ECO:0000256" key="10">
    <source>
        <dbReference type="ARBA" id="ARBA00022989"/>
    </source>
</evidence>
<dbReference type="PANTHER" id="PTHR11435">
    <property type="entry name" value="NADH UBIQUINONE OXIDOREDUCTASE SUBUNIT ND6"/>
    <property type="match status" value="1"/>
</dbReference>
<comment type="subcellular location">
    <subcellularLocation>
        <location evidence="1 15">Mitochondrion membrane</location>
        <topology evidence="1 15">Multi-pass membrane protein</topology>
    </subcellularLocation>
</comment>
<evidence type="ECO:0000256" key="11">
    <source>
        <dbReference type="ARBA" id="ARBA00023027"/>
    </source>
</evidence>
<dbReference type="PANTHER" id="PTHR11435:SF1">
    <property type="entry name" value="NADH-UBIQUINONE OXIDOREDUCTASE CHAIN 6"/>
    <property type="match status" value="1"/>
</dbReference>
<feature type="chain" id="PRO_5025536439" description="NADH-ubiquinone oxidoreductase chain 6" evidence="16">
    <location>
        <begin position="17"/>
        <end position="172"/>
    </location>
</feature>
<dbReference type="GO" id="GO:0031966">
    <property type="term" value="C:mitochondrial membrane"/>
    <property type="evidence" value="ECO:0007669"/>
    <property type="project" value="UniProtKB-SubCell"/>
</dbReference>
<dbReference type="InterPro" id="IPR001457">
    <property type="entry name" value="NADH_UbQ/plastoQ_OxRdtase_su6"/>
</dbReference>
<evidence type="ECO:0000256" key="13">
    <source>
        <dbReference type="ARBA" id="ARBA00023136"/>
    </source>
</evidence>
<feature type="signal peptide" evidence="16">
    <location>
        <begin position="1"/>
        <end position="16"/>
    </location>
</feature>
<comment type="similarity">
    <text evidence="2 15">Belongs to the complex I subunit 6 family.</text>
</comment>
<keyword evidence="11 15" id="KW-0520">NAD</keyword>
<geneLocation type="mitochondrion" evidence="17"/>
<evidence type="ECO:0000256" key="2">
    <source>
        <dbReference type="ARBA" id="ARBA00005698"/>
    </source>
</evidence>